<sequence>MRWARGLSQRSDSVVPRRRSPRDVVFCGGGVLGRRKQALRRKGAEGWLGRSLDGFEDAHRRLGLARASCEGDCWVESSGGISSPVASRRVTSPAIPTTPDARPAVVAQAIIILSVHQPTSCRCSRGRARIAFRYFRKHRERLKTRVGCTTPFARFPKLSPRGSRS</sequence>
<protein>
    <submittedName>
        <fullName evidence="1">Uncharacterized protein</fullName>
    </submittedName>
</protein>
<accession>A0A6A6IZP1</accession>
<dbReference type="RefSeq" id="XP_033689627.1">
    <property type="nucleotide sequence ID" value="XM_033819836.1"/>
</dbReference>
<evidence type="ECO:0000313" key="2">
    <source>
        <dbReference type="Proteomes" id="UP000800094"/>
    </source>
</evidence>
<gene>
    <name evidence="1" type="ORF">BU26DRAFT_142431</name>
</gene>
<dbReference type="GeneID" id="54573166"/>
<dbReference type="EMBL" id="ML987190">
    <property type="protein sequence ID" value="KAF2254623.1"/>
    <property type="molecule type" value="Genomic_DNA"/>
</dbReference>
<dbReference type="AlphaFoldDB" id="A0A6A6IZP1"/>
<reference evidence="1" key="1">
    <citation type="journal article" date="2020" name="Stud. Mycol.">
        <title>101 Dothideomycetes genomes: a test case for predicting lifestyles and emergence of pathogens.</title>
        <authorList>
            <person name="Haridas S."/>
            <person name="Albert R."/>
            <person name="Binder M."/>
            <person name="Bloem J."/>
            <person name="Labutti K."/>
            <person name="Salamov A."/>
            <person name="Andreopoulos B."/>
            <person name="Baker S."/>
            <person name="Barry K."/>
            <person name="Bills G."/>
            <person name="Bluhm B."/>
            <person name="Cannon C."/>
            <person name="Castanera R."/>
            <person name="Culley D."/>
            <person name="Daum C."/>
            <person name="Ezra D."/>
            <person name="Gonzalez J."/>
            <person name="Henrissat B."/>
            <person name="Kuo A."/>
            <person name="Liang C."/>
            <person name="Lipzen A."/>
            <person name="Lutzoni F."/>
            <person name="Magnuson J."/>
            <person name="Mondo S."/>
            <person name="Nolan M."/>
            <person name="Ohm R."/>
            <person name="Pangilinan J."/>
            <person name="Park H.-J."/>
            <person name="Ramirez L."/>
            <person name="Alfaro M."/>
            <person name="Sun H."/>
            <person name="Tritt A."/>
            <person name="Yoshinaga Y."/>
            <person name="Zwiers L.-H."/>
            <person name="Turgeon B."/>
            <person name="Goodwin S."/>
            <person name="Spatafora J."/>
            <person name="Crous P."/>
            <person name="Grigoriev I."/>
        </authorList>
    </citation>
    <scope>NUCLEOTIDE SEQUENCE</scope>
    <source>
        <strain evidence="1">CBS 122368</strain>
    </source>
</reference>
<keyword evidence="2" id="KW-1185">Reference proteome</keyword>
<evidence type="ECO:0000313" key="1">
    <source>
        <dbReference type="EMBL" id="KAF2254623.1"/>
    </source>
</evidence>
<name>A0A6A6IZP1_9PLEO</name>
<organism evidence="1 2">
    <name type="scientific">Trematosphaeria pertusa</name>
    <dbReference type="NCBI Taxonomy" id="390896"/>
    <lineage>
        <taxon>Eukaryota</taxon>
        <taxon>Fungi</taxon>
        <taxon>Dikarya</taxon>
        <taxon>Ascomycota</taxon>
        <taxon>Pezizomycotina</taxon>
        <taxon>Dothideomycetes</taxon>
        <taxon>Pleosporomycetidae</taxon>
        <taxon>Pleosporales</taxon>
        <taxon>Massarineae</taxon>
        <taxon>Trematosphaeriaceae</taxon>
        <taxon>Trematosphaeria</taxon>
    </lineage>
</organism>
<proteinExistence type="predicted"/>
<dbReference type="Proteomes" id="UP000800094">
    <property type="component" value="Unassembled WGS sequence"/>
</dbReference>